<protein>
    <submittedName>
        <fullName evidence="11">Acidic mammalian chitinase</fullName>
    </submittedName>
</protein>
<keyword evidence="4" id="KW-1015">Disulfide bond</keyword>
<dbReference type="STRING" id="610380.E2B819"/>
<feature type="signal peptide" evidence="8">
    <location>
        <begin position="1"/>
        <end position="21"/>
    </location>
</feature>
<feature type="domain" description="GH18" evidence="10">
    <location>
        <begin position="30"/>
        <end position="396"/>
    </location>
</feature>
<dbReference type="PROSITE" id="PS50940">
    <property type="entry name" value="CHIT_BIND_II"/>
    <property type="match status" value="1"/>
</dbReference>
<dbReference type="FunCoup" id="E2B819">
    <property type="interactions" value="44"/>
</dbReference>
<keyword evidence="12" id="KW-1185">Reference proteome</keyword>
<organism evidence="12">
    <name type="scientific">Harpegnathos saltator</name>
    <name type="common">Jerdon's jumping ant</name>
    <dbReference type="NCBI Taxonomy" id="610380"/>
    <lineage>
        <taxon>Eukaryota</taxon>
        <taxon>Metazoa</taxon>
        <taxon>Ecdysozoa</taxon>
        <taxon>Arthropoda</taxon>
        <taxon>Hexapoda</taxon>
        <taxon>Insecta</taxon>
        <taxon>Pterygota</taxon>
        <taxon>Neoptera</taxon>
        <taxon>Endopterygota</taxon>
        <taxon>Hymenoptera</taxon>
        <taxon>Apocrita</taxon>
        <taxon>Aculeata</taxon>
        <taxon>Formicoidea</taxon>
        <taxon>Formicidae</taxon>
        <taxon>Ponerinae</taxon>
        <taxon>Ponerini</taxon>
        <taxon>Harpegnathos</taxon>
    </lineage>
</organism>
<reference evidence="11 12" key="1">
    <citation type="journal article" date="2010" name="Science">
        <title>Genomic comparison of the ants Camponotus floridanus and Harpegnathos saltator.</title>
        <authorList>
            <person name="Bonasio R."/>
            <person name="Zhang G."/>
            <person name="Ye C."/>
            <person name="Mutti N.S."/>
            <person name="Fang X."/>
            <person name="Qin N."/>
            <person name="Donahue G."/>
            <person name="Yang P."/>
            <person name="Li Q."/>
            <person name="Li C."/>
            <person name="Zhang P."/>
            <person name="Huang Z."/>
            <person name="Berger S.L."/>
            <person name="Reinberg D."/>
            <person name="Wang J."/>
            <person name="Liebig J."/>
        </authorList>
    </citation>
    <scope>NUCLEOTIDE SEQUENCE [LARGE SCALE GENOMIC DNA]</scope>
    <source>
        <strain evidence="11 12">R22 G/1</strain>
    </source>
</reference>
<evidence type="ECO:0000256" key="5">
    <source>
        <dbReference type="ARBA" id="ARBA00023295"/>
    </source>
</evidence>
<evidence type="ECO:0000256" key="2">
    <source>
        <dbReference type="ARBA" id="ARBA00022669"/>
    </source>
</evidence>
<dbReference type="EMBL" id="GL446273">
    <property type="protein sequence ID" value="EFN88161.1"/>
    <property type="molecule type" value="Genomic_DNA"/>
</dbReference>
<evidence type="ECO:0000256" key="3">
    <source>
        <dbReference type="ARBA" id="ARBA00022801"/>
    </source>
</evidence>
<dbReference type="InterPro" id="IPR017853">
    <property type="entry name" value="GH"/>
</dbReference>
<dbReference type="Pfam" id="PF00704">
    <property type="entry name" value="Glyco_hydro_18"/>
    <property type="match status" value="1"/>
</dbReference>
<dbReference type="PANTHER" id="PTHR11177">
    <property type="entry name" value="CHITINASE"/>
    <property type="match status" value="1"/>
</dbReference>
<dbReference type="GO" id="GO:0005975">
    <property type="term" value="P:carbohydrate metabolic process"/>
    <property type="evidence" value="ECO:0007669"/>
    <property type="project" value="InterPro"/>
</dbReference>
<dbReference type="OMA" id="FYYCSGG"/>
<name>E2B819_HARSA</name>
<dbReference type="CDD" id="cd02872">
    <property type="entry name" value="GH18_chitolectin_chitotriosidase"/>
    <property type="match status" value="1"/>
</dbReference>
<dbReference type="PANTHER" id="PTHR11177:SF360">
    <property type="entry name" value="CHITINASE 4-RELATED"/>
    <property type="match status" value="1"/>
</dbReference>
<keyword evidence="2" id="KW-0147">Chitin-binding</keyword>
<feature type="chain" id="PRO_5003158031" evidence="8">
    <location>
        <begin position="22"/>
        <end position="490"/>
    </location>
</feature>
<dbReference type="InterPro" id="IPR036508">
    <property type="entry name" value="Chitin-bd_dom_sf"/>
</dbReference>
<evidence type="ECO:0000256" key="4">
    <source>
        <dbReference type="ARBA" id="ARBA00023157"/>
    </source>
</evidence>
<dbReference type="PROSITE" id="PS51910">
    <property type="entry name" value="GH18_2"/>
    <property type="match status" value="1"/>
</dbReference>
<evidence type="ECO:0000259" key="9">
    <source>
        <dbReference type="PROSITE" id="PS50940"/>
    </source>
</evidence>
<dbReference type="InterPro" id="IPR001579">
    <property type="entry name" value="Glyco_hydro_18_chit_AS"/>
</dbReference>
<evidence type="ECO:0000259" key="10">
    <source>
        <dbReference type="PROSITE" id="PS51910"/>
    </source>
</evidence>
<dbReference type="FunFam" id="3.10.50.10:FF:000001">
    <property type="entry name" value="Chitinase 3-like 1"/>
    <property type="match status" value="1"/>
</dbReference>
<dbReference type="Gene3D" id="3.10.50.10">
    <property type="match status" value="1"/>
</dbReference>
<evidence type="ECO:0000256" key="7">
    <source>
        <dbReference type="SAM" id="MobiDB-lite"/>
    </source>
</evidence>
<feature type="compositionally biased region" description="Pro residues" evidence="7">
    <location>
        <begin position="418"/>
        <end position="432"/>
    </location>
</feature>
<gene>
    <name evidence="11" type="ORF">EAI_15697</name>
</gene>
<dbReference type="SUPFAM" id="SSF57625">
    <property type="entry name" value="Invertebrate chitin-binding proteins"/>
    <property type="match status" value="1"/>
</dbReference>
<dbReference type="OrthoDB" id="73875at2759"/>
<dbReference type="InterPro" id="IPR001223">
    <property type="entry name" value="Glyco_hydro18_cat"/>
</dbReference>
<dbReference type="InterPro" id="IPR002557">
    <property type="entry name" value="Chitin-bd_dom"/>
</dbReference>
<dbReference type="InterPro" id="IPR011583">
    <property type="entry name" value="Chitinase_II/V-like_cat"/>
</dbReference>
<dbReference type="GO" id="GO:0004568">
    <property type="term" value="F:chitinase activity"/>
    <property type="evidence" value="ECO:0007669"/>
    <property type="project" value="UniProtKB-ARBA"/>
</dbReference>
<evidence type="ECO:0000256" key="6">
    <source>
        <dbReference type="RuleBase" id="RU000489"/>
    </source>
</evidence>
<dbReference type="GO" id="GO:0005576">
    <property type="term" value="C:extracellular region"/>
    <property type="evidence" value="ECO:0007669"/>
    <property type="project" value="InterPro"/>
</dbReference>
<dbReference type="SUPFAM" id="SSF51445">
    <property type="entry name" value="(Trans)glycosidases"/>
    <property type="match status" value="1"/>
</dbReference>
<proteinExistence type="inferred from homology"/>
<dbReference type="SUPFAM" id="SSF54556">
    <property type="entry name" value="Chitinase insertion domain"/>
    <property type="match status" value="1"/>
</dbReference>
<dbReference type="InParanoid" id="E2B819"/>
<keyword evidence="5 6" id="KW-0326">Glycosidase</keyword>
<dbReference type="Gene3D" id="2.170.140.10">
    <property type="entry name" value="Chitin binding domain"/>
    <property type="match status" value="1"/>
</dbReference>
<evidence type="ECO:0000256" key="1">
    <source>
        <dbReference type="ARBA" id="ARBA00009121"/>
    </source>
</evidence>
<dbReference type="Pfam" id="PF01607">
    <property type="entry name" value="CBM_14"/>
    <property type="match status" value="1"/>
</dbReference>
<dbReference type="AlphaFoldDB" id="E2B819"/>
<dbReference type="Proteomes" id="UP000008237">
    <property type="component" value="Unassembled WGS sequence"/>
</dbReference>
<accession>E2B819</accession>
<keyword evidence="8" id="KW-0732">Signal</keyword>
<evidence type="ECO:0000313" key="11">
    <source>
        <dbReference type="EMBL" id="EFN88161.1"/>
    </source>
</evidence>
<evidence type="ECO:0000313" key="12">
    <source>
        <dbReference type="Proteomes" id="UP000008237"/>
    </source>
</evidence>
<keyword evidence="3 6" id="KW-0378">Hydrolase</keyword>
<dbReference type="PROSITE" id="PS01095">
    <property type="entry name" value="GH18_1"/>
    <property type="match status" value="1"/>
</dbReference>
<dbReference type="SMART" id="SM00494">
    <property type="entry name" value="ChtBD2"/>
    <property type="match status" value="1"/>
</dbReference>
<dbReference type="SMART" id="SM00636">
    <property type="entry name" value="Glyco_18"/>
    <property type="match status" value="1"/>
</dbReference>
<dbReference type="InterPro" id="IPR050314">
    <property type="entry name" value="Glycosyl_Hydrlase_18"/>
</dbReference>
<dbReference type="FunFam" id="3.20.20.80:FF:000097">
    <property type="entry name" value="Probable chitinase 2"/>
    <property type="match status" value="1"/>
</dbReference>
<dbReference type="Gene3D" id="3.20.20.80">
    <property type="entry name" value="Glycosidases"/>
    <property type="match status" value="1"/>
</dbReference>
<dbReference type="InterPro" id="IPR029070">
    <property type="entry name" value="Chitinase_insertion_sf"/>
</dbReference>
<dbReference type="GO" id="GO:0008061">
    <property type="term" value="F:chitin binding"/>
    <property type="evidence" value="ECO:0007669"/>
    <property type="project" value="UniProtKB-KW"/>
</dbReference>
<comment type="similarity">
    <text evidence="1">Belongs to the glycosyl hydrolase 18 family. Chitinase class II subfamily.</text>
</comment>
<dbReference type="GO" id="GO:0006032">
    <property type="term" value="P:chitin catabolic process"/>
    <property type="evidence" value="ECO:0007669"/>
    <property type="project" value="TreeGrafter"/>
</dbReference>
<sequence length="490" mass="53973">MNLQMNRWIFALAALAALASAAPDHESQTDRIVCYYGSWAVYRPGSGKCSVEDIDPTLCTHLIYTFVGISTEGDVRVLDSWNDLSDNYGKDAFGRFNALRKLSPSTKTLVAIGGWNEGSLKYSTVMANSATRARFVKNVVDFTLKYNFDGFDLDWEYPNQRGGKPEDVQNFVSLTKELRTEFDKHGLILSAAVGAAETSASQSYNIPEISKYLHFINIMSYDLHGSWEKHTGHNAPLYARPDETGNDLKLNVDACVNYWLDQGCPPNKIVVGVPFYGRSFTLADPKNNGLRAPTTGPGAAGQYTREGGMLGYNEICTNLKQGWSMVRQEDSTPYAYNGNQWVGYDDVTSLKVKTNYIKSKKLGGVMLWSVETDDFRGECGVKYPLLKTLNAELRGGVPVPPPVDPKPTEKPFTTQPPATQPPATQPPMPPPSGLCTKNGFVRDPNDCSKFYQCANNGGTWQMTPFHCPSGTAFDPQINGCNHRSSVPGCN</sequence>
<feature type="domain" description="Chitin-binding type-2" evidence="9">
    <location>
        <begin position="432"/>
        <end position="490"/>
    </location>
</feature>
<evidence type="ECO:0000256" key="8">
    <source>
        <dbReference type="SAM" id="SignalP"/>
    </source>
</evidence>
<feature type="region of interest" description="Disordered" evidence="7">
    <location>
        <begin position="396"/>
        <end position="437"/>
    </location>
</feature>